<dbReference type="EMBL" id="FNQC01000023">
    <property type="protein sequence ID" value="SDZ55292.1"/>
    <property type="molecule type" value="Genomic_DNA"/>
</dbReference>
<reference evidence="2 3" key="1">
    <citation type="submission" date="2016-10" db="EMBL/GenBank/DDBJ databases">
        <authorList>
            <person name="Varghese N."/>
            <person name="Submissions S."/>
        </authorList>
    </citation>
    <scope>NUCLEOTIDE SEQUENCE [LARGE SCALE GENOMIC DNA]</scope>
    <source>
        <strain evidence="2 3">DSM 17997</strain>
    </source>
</reference>
<dbReference type="Gene3D" id="3.90.550.10">
    <property type="entry name" value="Spore Coat Polysaccharide Biosynthesis Protein SpsA, Chain A"/>
    <property type="match status" value="1"/>
</dbReference>
<accession>A0A1H3TYY0</accession>
<dbReference type="RefSeq" id="WP_019600395.1">
    <property type="nucleotide sequence ID" value="NZ_FNQC01000023.1"/>
</dbReference>
<evidence type="ECO:0000313" key="2">
    <source>
        <dbReference type="EMBL" id="SDZ55292.1"/>
    </source>
</evidence>
<comment type="caution">
    <text evidence="2">The sequence shown here is derived from an EMBL/GenBank/DDBJ whole genome shotgun (WGS) entry which is preliminary data.</text>
</comment>
<dbReference type="InterPro" id="IPR050834">
    <property type="entry name" value="Glycosyltransf_2"/>
</dbReference>
<name>A0A1H3TYY0_9BACT</name>
<evidence type="ECO:0000259" key="1">
    <source>
        <dbReference type="Pfam" id="PF00535"/>
    </source>
</evidence>
<dbReference type="PANTHER" id="PTHR43685">
    <property type="entry name" value="GLYCOSYLTRANSFERASE"/>
    <property type="match status" value="1"/>
</dbReference>
<dbReference type="Proteomes" id="UP000199663">
    <property type="component" value="Unassembled WGS sequence"/>
</dbReference>
<dbReference type="PANTHER" id="PTHR43685:SF2">
    <property type="entry name" value="GLYCOSYLTRANSFERASE 2-LIKE DOMAIN-CONTAINING PROTEIN"/>
    <property type="match status" value="1"/>
</dbReference>
<dbReference type="Pfam" id="PF00535">
    <property type="entry name" value="Glycos_transf_2"/>
    <property type="match status" value="1"/>
</dbReference>
<dbReference type="SUPFAM" id="SSF53448">
    <property type="entry name" value="Nucleotide-diphospho-sugar transferases"/>
    <property type="match status" value="1"/>
</dbReference>
<organism evidence="2 3">
    <name type="scientific">Rhodonellum ikkaensis</name>
    <dbReference type="NCBI Taxonomy" id="336829"/>
    <lineage>
        <taxon>Bacteria</taxon>
        <taxon>Pseudomonadati</taxon>
        <taxon>Bacteroidota</taxon>
        <taxon>Cytophagia</taxon>
        <taxon>Cytophagales</taxon>
        <taxon>Cytophagaceae</taxon>
        <taxon>Rhodonellum</taxon>
    </lineage>
</organism>
<keyword evidence="3" id="KW-1185">Reference proteome</keyword>
<dbReference type="InterPro" id="IPR001173">
    <property type="entry name" value="Glyco_trans_2-like"/>
</dbReference>
<dbReference type="InterPro" id="IPR029044">
    <property type="entry name" value="Nucleotide-diphossugar_trans"/>
</dbReference>
<keyword evidence="2" id="KW-0808">Transferase</keyword>
<gene>
    <name evidence="2" type="ORF">SAMN05444412_12333</name>
</gene>
<dbReference type="GO" id="GO:0016740">
    <property type="term" value="F:transferase activity"/>
    <property type="evidence" value="ECO:0007669"/>
    <property type="project" value="UniProtKB-KW"/>
</dbReference>
<evidence type="ECO:0000313" key="3">
    <source>
        <dbReference type="Proteomes" id="UP000199663"/>
    </source>
</evidence>
<sequence>MSNPFYSIIIPCYNQAHYLSDAVESVLSQDFKDLEIIIINDGSKDNTAQIANNYSDNWENIKVIHQKNLGLSESRNAGMEVALGSFFHFLDADDWVLPFFYSRAKQALLPNVNVLVTGYHHVKNSQSIQNVNFKKESFELLDILSGNIAPPVAFIIKKSIIKNVGVFDKNLKSAEDWDLWIRIVKAGYSIHVIPDSLVAYRYVDNSMSRDAFRMYEALKTVYFRGHKHDVRINIHSDFNKYYPINEGFPIKIILLRCLGVSILQGKISDSLILFKQEKFELKLKIKISDFSEMCSYLTFKYFSSKEDLENVLDSARPNFKLFFRELYKDEMNVKKSMYFVFRVTKKNLNRKLYGFFLGGLINKLTDIYSIKLYNKFWRI</sequence>
<protein>
    <submittedName>
        <fullName evidence="2">Glycosyl transferase family 2</fullName>
    </submittedName>
</protein>
<feature type="domain" description="Glycosyltransferase 2-like" evidence="1">
    <location>
        <begin position="7"/>
        <end position="127"/>
    </location>
</feature>
<proteinExistence type="predicted"/>